<comment type="function">
    <text evidence="6">May play the central regulatory role in sporulation. It may be an element of the effector pathway responsible for the activation of sporulation genes in response to nutritional stress. Spo0A may act in concert with spo0H (a sigma factor) to control the expression of some genes that are critical to the sporulation process.</text>
</comment>
<reference evidence="10" key="1">
    <citation type="submission" date="2020-10" db="EMBL/GenBank/DDBJ databases">
        <authorList>
            <person name="Gilroy R."/>
        </authorList>
    </citation>
    <scope>NUCLEOTIDE SEQUENCE</scope>
    <source>
        <strain evidence="10">ChiBcec2-4451</strain>
    </source>
</reference>
<evidence type="ECO:0000256" key="5">
    <source>
        <dbReference type="ARBA" id="ARBA00023163"/>
    </source>
</evidence>
<feature type="domain" description="Response regulatory" evidence="9">
    <location>
        <begin position="2"/>
        <end position="118"/>
    </location>
</feature>
<name>A0A9D1NVW4_9FIRM</name>
<dbReference type="InterPro" id="IPR011006">
    <property type="entry name" value="CheY-like_superfamily"/>
</dbReference>
<dbReference type="SMART" id="SM00448">
    <property type="entry name" value="REC"/>
    <property type="match status" value="1"/>
</dbReference>
<evidence type="ECO:0000259" key="9">
    <source>
        <dbReference type="PROSITE" id="PS50110"/>
    </source>
</evidence>
<dbReference type="InterPro" id="IPR000792">
    <property type="entry name" value="Tscrpt_reg_LuxR_C"/>
</dbReference>
<protein>
    <recommendedName>
        <fullName evidence="1">Stage 0 sporulation protein A homolog</fullName>
    </recommendedName>
</protein>
<evidence type="ECO:0000256" key="6">
    <source>
        <dbReference type="ARBA" id="ARBA00024867"/>
    </source>
</evidence>
<dbReference type="CDD" id="cd17535">
    <property type="entry name" value="REC_NarL-like"/>
    <property type="match status" value="1"/>
</dbReference>
<keyword evidence="4" id="KW-0238">DNA-binding</keyword>
<dbReference type="Gene3D" id="3.40.50.2300">
    <property type="match status" value="1"/>
</dbReference>
<organism evidence="10 11">
    <name type="scientific">Candidatus Pullilachnospira stercoravium</name>
    <dbReference type="NCBI Taxonomy" id="2840913"/>
    <lineage>
        <taxon>Bacteria</taxon>
        <taxon>Bacillati</taxon>
        <taxon>Bacillota</taxon>
        <taxon>Clostridia</taxon>
        <taxon>Lachnospirales</taxon>
        <taxon>Lachnospiraceae</taxon>
        <taxon>Lachnospiraceae incertae sedis</taxon>
        <taxon>Candidatus Pullilachnospira</taxon>
    </lineage>
</organism>
<evidence type="ECO:0000256" key="7">
    <source>
        <dbReference type="PROSITE-ProRule" id="PRU00169"/>
    </source>
</evidence>
<gene>
    <name evidence="10" type="ORF">IAA63_07645</name>
</gene>
<evidence type="ECO:0000256" key="4">
    <source>
        <dbReference type="ARBA" id="ARBA00023125"/>
    </source>
</evidence>
<evidence type="ECO:0000256" key="3">
    <source>
        <dbReference type="ARBA" id="ARBA00023015"/>
    </source>
</evidence>
<dbReference type="InterPro" id="IPR001789">
    <property type="entry name" value="Sig_transdc_resp-reg_receiver"/>
</dbReference>
<dbReference type="PANTHER" id="PTHR43214:SF40">
    <property type="entry name" value="TRANSCRIPTIONAL REGULATORY PROTEIN LNRK"/>
    <property type="match status" value="1"/>
</dbReference>
<dbReference type="PRINTS" id="PR00038">
    <property type="entry name" value="HTHLUXR"/>
</dbReference>
<sequence length="215" mass="24084">MRVVVIDDDRFVCTSLKIILEAEGDIQVEATGTEGEEAVQLCRKLRPDIMLMDIQMPEMSGLEAGRQILQEFPDMKILFLTTFSDKEYIVEALSMGAKGYLIKQNTETVAPALRAVMSGQNVFGDEIVTKLPGLMSHKEDGGGNVPYTLKPRELEIISLVAEGLSNREISGRLYLSEGTVRNYLSTILEKLELRDRTQLAVFYYKKLKNGMSVNQ</sequence>
<feature type="domain" description="HTH luxR-type" evidence="8">
    <location>
        <begin position="142"/>
        <end position="207"/>
    </location>
</feature>
<evidence type="ECO:0000256" key="1">
    <source>
        <dbReference type="ARBA" id="ARBA00018672"/>
    </source>
</evidence>
<dbReference type="SMART" id="SM00421">
    <property type="entry name" value="HTH_LUXR"/>
    <property type="match status" value="1"/>
</dbReference>
<evidence type="ECO:0000256" key="2">
    <source>
        <dbReference type="ARBA" id="ARBA00022553"/>
    </source>
</evidence>
<evidence type="ECO:0000259" key="8">
    <source>
        <dbReference type="PROSITE" id="PS50043"/>
    </source>
</evidence>
<evidence type="ECO:0000313" key="10">
    <source>
        <dbReference type="EMBL" id="HIV12995.1"/>
    </source>
</evidence>
<keyword evidence="5" id="KW-0804">Transcription</keyword>
<dbReference type="InterPro" id="IPR016032">
    <property type="entry name" value="Sig_transdc_resp-reg_C-effctor"/>
</dbReference>
<dbReference type="GO" id="GO:0000160">
    <property type="term" value="P:phosphorelay signal transduction system"/>
    <property type="evidence" value="ECO:0007669"/>
    <property type="project" value="InterPro"/>
</dbReference>
<dbReference type="Pfam" id="PF00072">
    <property type="entry name" value="Response_reg"/>
    <property type="match status" value="1"/>
</dbReference>
<dbReference type="InterPro" id="IPR058245">
    <property type="entry name" value="NreC/VraR/RcsB-like_REC"/>
</dbReference>
<dbReference type="PROSITE" id="PS50043">
    <property type="entry name" value="HTH_LUXR_2"/>
    <property type="match status" value="1"/>
</dbReference>
<proteinExistence type="predicted"/>
<dbReference type="EMBL" id="DVON01000167">
    <property type="protein sequence ID" value="HIV12995.1"/>
    <property type="molecule type" value="Genomic_DNA"/>
</dbReference>
<reference evidence="10" key="2">
    <citation type="journal article" date="2021" name="PeerJ">
        <title>Extensive microbial diversity within the chicken gut microbiome revealed by metagenomics and culture.</title>
        <authorList>
            <person name="Gilroy R."/>
            <person name="Ravi A."/>
            <person name="Getino M."/>
            <person name="Pursley I."/>
            <person name="Horton D.L."/>
            <person name="Alikhan N.F."/>
            <person name="Baker D."/>
            <person name="Gharbi K."/>
            <person name="Hall N."/>
            <person name="Watson M."/>
            <person name="Adriaenssens E.M."/>
            <person name="Foster-Nyarko E."/>
            <person name="Jarju S."/>
            <person name="Secka A."/>
            <person name="Antonio M."/>
            <person name="Oren A."/>
            <person name="Chaudhuri R.R."/>
            <person name="La Ragione R."/>
            <person name="Hildebrand F."/>
            <person name="Pallen M.J."/>
        </authorList>
    </citation>
    <scope>NUCLEOTIDE SEQUENCE</scope>
    <source>
        <strain evidence="10">ChiBcec2-4451</strain>
    </source>
</reference>
<dbReference type="PROSITE" id="PS50110">
    <property type="entry name" value="RESPONSE_REGULATORY"/>
    <property type="match status" value="1"/>
</dbReference>
<dbReference type="SUPFAM" id="SSF46894">
    <property type="entry name" value="C-terminal effector domain of the bipartite response regulators"/>
    <property type="match status" value="1"/>
</dbReference>
<dbReference type="Proteomes" id="UP000886723">
    <property type="component" value="Unassembled WGS sequence"/>
</dbReference>
<dbReference type="GO" id="GO:0003677">
    <property type="term" value="F:DNA binding"/>
    <property type="evidence" value="ECO:0007669"/>
    <property type="project" value="UniProtKB-KW"/>
</dbReference>
<feature type="modified residue" description="4-aspartylphosphate" evidence="7">
    <location>
        <position position="53"/>
    </location>
</feature>
<dbReference type="SUPFAM" id="SSF52172">
    <property type="entry name" value="CheY-like"/>
    <property type="match status" value="1"/>
</dbReference>
<comment type="caution">
    <text evidence="10">The sequence shown here is derived from an EMBL/GenBank/DDBJ whole genome shotgun (WGS) entry which is preliminary data.</text>
</comment>
<dbReference type="CDD" id="cd06170">
    <property type="entry name" value="LuxR_C_like"/>
    <property type="match status" value="1"/>
</dbReference>
<dbReference type="Pfam" id="PF00196">
    <property type="entry name" value="GerE"/>
    <property type="match status" value="1"/>
</dbReference>
<keyword evidence="3" id="KW-0805">Transcription regulation</keyword>
<dbReference type="PANTHER" id="PTHR43214">
    <property type="entry name" value="TWO-COMPONENT RESPONSE REGULATOR"/>
    <property type="match status" value="1"/>
</dbReference>
<dbReference type="GO" id="GO:0006355">
    <property type="term" value="P:regulation of DNA-templated transcription"/>
    <property type="evidence" value="ECO:0007669"/>
    <property type="project" value="InterPro"/>
</dbReference>
<dbReference type="InterPro" id="IPR039420">
    <property type="entry name" value="WalR-like"/>
</dbReference>
<accession>A0A9D1NVW4</accession>
<evidence type="ECO:0000313" key="11">
    <source>
        <dbReference type="Proteomes" id="UP000886723"/>
    </source>
</evidence>
<keyword evidence="2 7" id="KW-0597">Phosphoprotein</keyword>
<dbReference type="AlphaFoldDB" id="A0A9D1NVW4"/>